<reference evidence="3 4" key="1">
    <citation type="journal article" date="2024" name="Front. Microbiol.">
        <title>Pangenomic and biochemical analyses of Helcococcus ovis reveal widespread tetracycline resistance and a novel bacterial species, Helcococcus bovis.</title>
        <authorList>
            <person name="Cunha F."/>
            <person name="Zhai Y."/>
            <person name="Casaro S."/>
            <person name="Jones K.L."/>
            <person name="Hernandez M."/>
            <person name="Bisinotto R.S."/>
            <person name="Kariyawasam S."/>
            <person name="Brown M.B."/>
            <person name="Phillips A."/>
            <person name="Jeong K.C."/>
            <person name="Galvao K.N."/>
        </authorList>
    </citation>
    <scope>NUCLEOTIDE SEQUENCE [LARGE SCALE GENOMIC DNA]</scope>
    <source>
        <strain evidence="3 4">KG197</strain>
    </source>
</reference>
<evidence type="ECO:0000259" key="2">
    <source>
        <dbReference type="Pfam" id="PF06970"/>
    </source>
</evidence>
<dbReference type="SUPFAM" id="SSF46785">
    <property type="entry name" value="Winged helix' DNA-binding domain"/>
    <property type="match status" value="1"/>
</dbReference>
<evidence type="ECO:0000256" key="1">
    <source>
        <dbReference type="SAM" id="Coils"/>
    </source>
</evidence>
<dbReference type="InterPro" id="IPR010724">
    <property type="entry name" value="RepA_N"/>
</dbReference>
<keyword evidence="1" id="KW-0175">Coiled coil</keyword>
<evidence type="ECO:0000313" key="4">
    <source>
        <dbReference type="Proteomes" id="UP001629536"/>
    </source>
</evidence>
<dbReference type="EMBL" id="JBFNFH010000003">
    <property type="protein sequence ID" value="MFM1524534.1"/>
    <property type="molecule type" value="Genomic_DNA"/>
</dbReference>
<proteinExistence type="predicted"/>
<comment type="caution">
    <text evidence="3">The sequence shown here is derived from an EMBL/GenBank/DDBJ whole genome shotgun (WGS) entry which is preliminary data.</text>
</comment>
<dbReference type="InterPro" id="IPR036390">
    <property type="entry name" value="WH_DNA-bd_sf"/>
</dbReference>
<gene>
    <name evidence="3" type="ORF">ABGF40_02495</name>
</gene>
<dbReference type="Gene3D" id="1.10.10.10">
    <property type="entry name" value="Winged helix-like DNA-binding domain superfamily/Winged helix DNA-binding domain"/>
    <property type="match status" value="1"/>
</dbReference>
<feature type="domain" description="Replication initiator A N-terminal" evidence="2">
    <location>
        <begin position="16"/>
        <end position="86"/>
    </location>
</feature>
<dbReference type="Pfam" id="PF06970">
    <property type="entry name" value="RepA_N"/>
    <property type="match status" value="1"/>
</dbReference>
<dbReference type="RefSeq" id="WP_408126319.1">
    <property type="nucleotide sequence ID" value="NZ_JBFNFH010000003.1"/>
</dbReference>
<evidence type="ECO:0000313" key="3">
    <source>
        <dbReference type="EMBL" id="MFM1524534.1"/>
    </source>
</evidence>
<dbReference type="Proteomes" id="UP001629536">
    <property type="component" value="Unassembled WGS sequence"/>
</dbReference>
<accession>A0ABW9F5H2</accession>
<protein>
    <submittedName>
        <fullName evidence="3">Replication initiator protein A</fullName>
    </submittedName>
</protein>
<sequence length="359" mass="42794">MEKFKKYSKIEFARNNFIKFPNWLQYLHVSSNTKLVYMYILDRYQLSLKNKWIDKDENIFCYFTRKTLAKKIGISDRTVISSIQELEELGLLITIHQFNLPSRIYLLEPTDKFLNELIVKNEMDNIDELDNFINETQENYNECNSEKISPPYIDSEKISPPYIDGEKISPPYIDGEKISPLKVKNFHPSKTNINQTNNIYNYPSFNKEKEIKEGQKDIFDKFNLEDISDEKEKNDILQIIKYLKRINNKGITLKGLKYENIEKYIEKLNLEDIKNISTRLLSAEKIKSIDKYLLATLLDYLQSKEYMNNTENERIKYKKQNNNEKSLAVKDNRMTKEERLAYVEKKLEQRIPIRKVIKN</sequence>
<dbReference type="InterPro" id="IPR036388">
    <property type="entry name" value="WH-like_DNA-bd_sf"/>
</dbReference>
<feature type="coiled-coil region" evidence="1">
    <location>
        <begin position="119"/>
        <end position="146"/>
    </location>
</feature>
<organism evidence="3 4">
    <name type="scientific">Helcococcus bovis</name>
    <dbReference type="NCBI Taxonomy" id="3153252"/>
    <lineage>
        <taxon>Bacteria</taxon>
        <taxon>Bacillati</taxon>
        <taxon>Bacillota</taxon>
        <taxon>Tissierellia</taxon>
        <taxon>Tissierellales</taxon>
        <taxon>Peptoniphilaceae</taxon>
        <taxon>Helcococcus</taxon>
    </lineage>
</organism>
<name>A0ABW9F5H2_9FIRM</name>
<keyword evidence="4" id="KW-1185">Reference proteome</keyword>